<dbReference type="AlphaFoldDB" id="A0A327RCA8"/>
<proteinExistence type="predicted"/>
<organism evidence="6 7">
    <name type="scientific">Arenibacter echinorum</name>
    <dbReference type="NCBI Taxonomy" id="440515"/>
    <lineage>
        <taxon>Bacteria</taxon>
        <taxon>Pseudomonadati</taxon>
        <taxon>Bacteroidota</taxon>
        <taxon>Flavobacteriia</taxon>
        <taxon>Flavobacteriales</taxon>
        <taxon>Flavobacteriaceae</taxon>
        <taxon>Arenibacter</taxon>
    </lineage>
</organism>
<accession>A0A327RCA8</accession>
<dbReference type="InterPro" id="IPR032808">
    <property type="entry name" value="DoxX"/>
</dbReference>
<reference evidence="6 7" key="1">
    <citation type="submission" date="2018-06" db="EMBL/GenBank/DDBJ databases">
        <title>Genomic Encyclopedia of Archaeal and Bacterial Type Strains, Phase II (KMG-II): from individual species to whole genera.</title>
        <authorList>
            <person name="Goeker M."/>
        </authorList>
    </citation>
    <scope>NUCLEOTIDE SEQUENCE [LARGE SCALE GENOMIC DNA]</scope>
    <source>
        <strain evidence="6 7">DSM 23522</strain>
    </source>
</reference>
<dbReference type="PANTHER" id="PTHR36974:SF1">
    <property type="entry name" value="DOXX FAMILY MEMBRANE PROTEIN"/>
    <property type="match status" value="1"/>
</dbReference>
<keyword evidence="7" id="KW-1185">Reference proteome</keyword>
<dbReference type="Proteomes" id="UP000249696">
    <property type="component" value="Unassembled WGS sequence"/>
</dbReference>
<name>A0A327RCA8_9FLAO</name>
<feature type="transmembrane region" description="Helical" evidence="5">
    <location>
        <begin position="29"/>
        <end position="47"/>
    </location>
</feature>
<dbReference type="RefSeq" id="WP_111622486.1">
    <property type="nucleotide sequence ID" value="NZ_QLLN01000002.1"/>
</dbReference>
<dbReference type="PANTHER" id="PTHR36974">
    <property type="entry name" value="MEMBRANE PROTEIN-RELATED"/>
    <property type="match status" value="1"/>
</dbReference>
<dbReference type="OrthoDB" id="673526at2"/>
<feature type="transmembrane region" description="Helical" evidence="5">
    <location>
        <begin position="6"/>
        <end position="22"/>
    </location>
</feature>
<dbReference type="Pfam" id="PF13564">
    <property type="entry name" value="DoxX_2"/>
    <property type="match status" value="1"/>
</dbReference>
<evidence type="ECO:0000256" key="3">
    <source>
        <dbReference type="ARBA" id="ARBA00022989"/>
    </source>
</evidence>
<keyword evidence="3 5" id="KW-1133">Transmembrane helix</keyword>
<feature type="transmembrane region" description="Helical" evidence="5">
    <location>
        <begin position="91"/>
        <end position="109"/>
    </location>
</feature>
<evidence type="ECO:0000313" key="7">
    <source>
        <dbReference type="Proteomes" id="UP000249696"/>
    </source>
</evidence>
<gene>
    <name evidence="6" type="ORF">LV92_00933</name>
</gene>
<evidence type="ECO:0000256" key="5">
    <source>
        <dbReference type="SAM" id="Phobius"/>
    </source>
</evidence>
<feature type="transmembrane region" description="Helical" evidence="5">
    <location>
        <begin position="129"/>
        <end position="148"/>
    </location>
</feature>
<keyword evidence="4 5" id="KW-0472">Membrane</keyword>
<evidence type="ECO:0000256" key="2">
    <source>
        <dbReference type="ARBA" id="ARBA00022692"/>
    </source>
</evidence>
<evidence type="ECO:0000256" key="4">
    <source>
        <dbReference type="ARBA" id="ARBA00023136"/>
    </source>
</evidence>
<dbReference type="EMBL" id="QLLN01000002">
    <property type="protein sequence ID" value="RAJ13818.1"/>
    <property type="molecule type" value="Genomic_DNA"/>
</dbReference>
<comment type="subcellular location">
    <subcellularLocation>
        <location evidence="1">Membrane</location>
        <topology evidence="1">Multi-pass membrane protein</topology>
    </subcellularLocation>
</comment>
<sequence length="154" mass="17761">MKPLIVLLASFLIALLVLYFRLKQIKWQLAGQIAMAAMLLFTSLGHFMFTEGMTAMMPEFMPLKKEMVYVTGVLEILFAIGLLIPRLKILTAWLLMLFFILILPANIKAAVENINYQTGELNGNGIEYLWFRVPLQIFFILWVYFTTLKKYNSA</sequence>
<evidence type="ECO:0000313" key="6">
    <source>
        <dbReference type="EMBL" id="RAJ13818.1"/>
    </source>
</evidence>
<comment type="caution">
    <text evidence="6">The sequence shown here is derived from an EMBL/GenBank/DDBJ whole genome shotgun (WGS) entry which is preliminary data.</text>
</comment>
<dbReference type="GO" id="GO:0016020">
    <property type="term" value="C:membrane"/>
    <property type="evidence" value="ECO:0007669"/>
    <property type="project" value="UniProtKB-SubCell"/>
</dbReference>
<feature type="transmembrane region" description="Helical" evidence="5">
    <location>
        <begin position="67"/>
        <end position="84"/>
    </location>
</feature>
<keyword evidence="2 5" id="KW-0812">Transmembrane</keyword>
<evidence type="ECO:0000256" key="1">
    <source>
        <dbReference type="ARBA" id="ARBA00004141"/>
    </source>
</evidence>
<protein>
    <submittedName>
        <fullName evidence="6">Putative membrane protein</fullName>
    </submittedName>
</protein>